<evidence type="ECO:0000313" key="3">
    <source>
        <dbReference type="Proteomes" id="UP000054324"/>
    </source>
</evidence>
<organism evidence="2 3">
    <name type="scientific">Opisthorchis viverrini</name>
    <name type="common">Southeast Asian liver fluke</name>
    <dbReference type="NCBI Taxonomy" id="6198"/>
    <lineage>
        <taxon>Eukaryota</taxon>
        <taxon>Metazoa</taxon>
        <taxon>Spiralia</taxon>
        <taxon>Lophotrochozoa</taxon>
        <taxon>Platyhelminthes</taxon>
        <taxon>Trematoda</taxon>
        <taxon>Digenea</taxon>
        <taxon>Opisthorchiida</taxon>
        <taxon>Opisthorchiata</taxon>
        <taxon>Opisthorchiidae</taxon>
        <taxon>Opisthorchis</taxon>
    </lineage>
</organism>
<dbReference type="RefSeq" id="XP_009171482.1">
    <property type="nucleotide sequence ID" value="XM_009173218.1"/>
</dbReference>
<dbReference type="GeneID" id="20321824"/>
<keyword evidence="1" id="KW-1133">Transmembrane helix</keyword>
<dbReference type="CTD" id="20321824"/>
<dbReference type="AlphaFoldDB" id="A0A074ZGI0"/>
<protein>
    <submittedName>
        <fullName evidence="2">Uncharacterized protein</fullName>
    </submittedName>
</protein>
<feature type="transmembrane region" description="Helical" evidence="1">
    <location>
        <begin position="21"/>
        <end position="40"/>
    </location>
</feature>
<dbReference type="Proteomes" id="UP000054324">
    <property type="component" value="Unassembled WGS sequence"/>
</dbReference>
<dbReference type="EMBL" id="KL596798">
    <property type="protein sequence ID" value="KER24757.1"/>
    <property type="molecule type" value="Genomic_DNA"/>
</dbReference>
<name>A0A074ZGI0_OPIVI</name>
<reference evidence="2 3" key="1">
    <citation type="submission" date="2013-11" db="EMBL/GenBank/DDBJ databases">
        <title>Opisthorchis viverrini - life in the bile duct.</title>
        <authorList>
            <person name="Young N.D."/>
            <person name="Nagarajan N."/>
            <person name="Lin S.J."/>
            <person name="Korhonen P.K."/>
            <person name="Jex A.R."/>
            <person name="Hall R.S."/>
            <person name="Safavi-Hemami H."/>
            <person name="Kaewkong W."/>
            <person name="Bertrand D."/>
            <person name="Gao S."/>
            <person name="Seet Q."/>
            <person name="Wongkham S."/>
            <person name="Teh B.T."/>
            <person name="Wongkham C."/>
            <person name="Intapan P.M."/>
            <person name="Maleewong W."/>
            <person name="Yang X."/>
            <person name="Hu M."/>
            <person name="Wang Z."/>
            <person name="Hofmann A."/>
            <person name="Sternberg P.W."/>
            <person name="Tan P."/>
            <person name="Wang J."/>
            <person name="Gasser R.B."/>
        </authorList>
    </citation>
    <scope>NUCLEOTIDE SEQUENCE [LARGE SCALE GENOMIC DNA]</scope>
</reference>
<evidence type="ECO:0000313" key="2">
    <source>
        <dbReference type="EMBL" id="KER24757.1"/>
    </source>
</evidence>
<sequence>MPSTQQNSLETKYFTYSSGYLCNYSLFVIIIIIDSMMSVFNTDASLPYNHDLFESLIVKKRIRVNEGWPPLCLPHSELGMENSDPLSYTGECPRDTHRVSHTRGLTNTISWPSRLGVGTCGDLLRRNGNAFAFPTKHRCLAVRLLTQSLWLRTLIVLLSRCGCPGSIPALNSLKLSIKLTSPSEGSGKPVTALKVKTHSFQWTWRFRLIQRAPCNPDFNSRHRQGCAFLRSTIEKKIRFHRIPNPVLTNQNAPICLGGGEMDQARGSNPTSGSRLPLSRLGQPGIIPALVLPSWQLGTERVLQPNDLFWMQVAENFSTVHDRFWPSWGSSDRRSSRVPVSLIFYLNPTCTKSERYSRLIGDSTEFS</sequence>
<gene>
    <name evidence="2" type="ORF">T265_07645</name>
</gene>
<dbReference type="KEGG" id="ovi:T265_07645"/>
<keyword evidence="1" id="KW-0472">Membrane</keyword>
<keyword evidence="1" id="KW-0812">Transmembrane</keyword>
<proteinExistence type="predicted"/>
<accession>A0A074ZGI0</accession>
<keyword evidence="3" id="KW-1185">Reference proteome</keyword>
<evidence type="ECO:0000256" key="1">
    <source>
        <dbReference type="SAM" id="Phobius"/>
    </source>
</evidence>